<dbReference type="Gene3D" id="6.20.210.20">
    <property type="entry name" value="THAP domain"/>
    <property type="match status" value="1"/>
</dbReference>
<dbReference type="Proteomes" id="UP001314205">
    <property type="component" value="Unassembled WGS sequence"/>
</dbReference>
<sequence length="149" mass="17198">MRCNRKFCVSKRRRNKKRWLNIISGNITQHSVLCGLHFKFEDFTTHPAAARKSLKLNAILSIFPVIILENKKVHVLSSITISQEMPPTPGTSSVPPSKKIKLQQNAKTQTSITFNTSRKNKLHREIKILSQKLKRRNETIKSEIIADYY</sequence>
<dbReference type="EMBL" id="CAVLGL010000126">
    <property type="protein sequence ID" value="CAK1600961.1"/>
    <property type="molecule type" value="Genomic_DNA"/>
</dbReference>
<reference evidence="1 2" key="1">
    <citation type="submission" date="2023-11" db="EMBL/GenBank/DDBJ databases">
        <authorList>
            <person name="Hedman E."/>
            <person name="Englund M."/>
            <person name="Stromberg M."/>
            <person name="Nyberg Akerstrom W."/>
            <person name="Nylinder S."/>
            <person name="Jareborg N."/>
            <person name="Kallberg Y."/>
            <person name="Kronander E."/>
        </authorList>
    </citation>
    <scope>NUCLEOTIDE SEQUENCE [LARGE SCALE GENOMIC DNA]</scope>
</reference>
<dbReference type="AlphaFoldDB" id="A0AAV1M4S2"/>
<name>A0AAV1M4S2_9NEOP</name>
<organism evidence="1 2">
    <name type="scientific">Parnassius mnemosyne</name>
    <name type="common">clouded apollo</name>
    <dbReference type="NCBI Taxonomy" id="213953"/>
    <lineage>
        <taxon>Eukaryota</taxon>
        <taxon>Metazoa</taxon>
        <taxon>Ecdysozoa</taxon>
        <taxon>Arthropoda</taxon>
        <taxon>Hexapoda</taxon>
        <taxon>Insecta</taxon>
        <taxon>Pterygota</taxon>
        <taxon>Neoptera</taxon>
        <taxon>Endopterygota</taxon>
        <taxon>Lepidoptera</taxon>
        <taxon>Glossata</taxon>
        <taxon>Ditrysia</taxon>
        <taxon>Papilionoidea</taxon>
        <taxon>Papilionidae</taxon>
        <taxon>Parnassiinae</taxon>
        <taxon>Parnassini</taxon>
        <taxon>Parnassius</taxon>
        <taxon>Driopa</taxon>
    </lineage>
</organism>
<evidence type="ECO:0000313" key="1">
    <source>
        <dbReference type="EMBL" id="CAK1600961.1"/>
    </source>
</evidence>
<proteinExistence type="predicted"/>
<accession>A0AAV1M4S2</accession>
<protein>
    <recommendedName>
        <fullName evidence="3">THAP-type domain-containing protein</fullName>
    </recommendedName>
</protein>
<keyword evidence="2" id="KW-1185">Reference proteome</keyword>
<gene>
    <name evidence="1" type="ORF">PARMNEM_LOCUS19652</name>
</gene>
<evidence type="ECO:0008006" key="3">
    <source>
        <dbReference type="Google" id="ProtNLM"/>
    </source>
</evidence>
<evidence type="ECO:0000313" key="2">
    <source>
        <dbReference type="Proteomes" id="UP001314205"/>
    </source>
</evidence>
<comment type="caution">
    <text evidence="1">The sequence shown here is derived from an EMBL/GenBank/DDBJ whole genome shotgun (WGS) entry which is preliminary data.</text>
</comment>
<dbReference type="InterPro" id="IPR038441">
    <property type="entry name" value="THAP_Znf_sf"/>
</dbReference>